<gene>
    <name evidence="1" type="ORF">A3J66_01040</name>
</gene>
<protein>
    <submittedName>
        <fullName evidence="1">Uncharacterized protein</fullName>
    </submittedName>
</protein>
<proteinExistence type="predicted"/>
<evidence type="ECO:0000313" key="1">
    <source>
        <dbReference type="EMBL" id="OGH66007.1"/>
    </source>
</evidence>
<accession>A0A1F6M2Z6</accession>
<dbReference type="AlphaFoldDB" id="A0A1F6M2Z6"/>
<evidence type="ECO:0000313" key="2">
    <source>
        <dbReference type="Proteomes" id="UP000176282"/>
    </source>
</evidence>
<dbReference type="EMBL" id="MFQB01000040">
    <property type="protein sequence ID" value="OGH66007.1"/>
    <property type="molecule type" value="Genomic_DNA"/>
</dbReference>
<organism evidence="1 2">
    <name type="scientific">Candidatus Magasanikbacteria bacterium RIFCSPHIGHO2_02_FULL_47_14</name>
    <dbReference type="NCBI Taxonomy" id="1798680"/>
    <lineage>
        <taxon>Bacteria</taxon>
        <taxon>Candidatus Magasanikiibacteriota</taxon>
    </lineage>
</organism>
<comment type="caution">
    <text evidence="1">The sequence shown here is derived from an EMBL/GenBank/DDBJ whole genome shotgun (WGS) entry which is preliminary data.</text>
</comment>
<reference evidence="1 2" key="1">
    <citation type="journal article" date="2016" name="Nat. Commun.">
        <title>Thousands of microbial genomes shed light on interconnected biogeochemical processes in an aquifer system.</title>
        <authorList>
            <person name="Anantharaman K."/>
            <person name="Brown C.T."/>
            <person name="Hug L.A."/>
            <person name="Sharon I."/>
            <person name="Castelle C.J."/>
            <person name="Probst A.J."/>
            <person name="Thomas B.C."/>
            <person name="Singh A."/>
            <person name="Wilkins M.J."/>
            <person name="Karaoz U."/>
            <person name="Brodie E.L."/>
            <person name="Williams K.H."/>
            <person name="Hubbard S.S."/>
            <person name="Banfield J.F."/>
        </authorList>
    </citation>
    <scope>NUCLEOTIDE SEQUENCE [LARGE SCALE GENOMIC DNA]</scope>
</reference>
<dbReference type="Proteomes" id="UP000176282">
    <property type="component" value="Unassembled WGS sequence"/>
</dbReference>
<name>A0A1F6M2Z6_9BACT</name>
<sequence length="61" mass="7253">MERASVYFFMVGYRDDLSVTLYLSDKVYVTAPLTRHSKPEPFTKPYNFFAGKPFQFRHRAQ</sequence>